<comment type="caution">
    <text evidence="2">The sequence shown here is derived from an EMBL/GenBank/DDBJ whole genome shotgun (WGS) entry which is preliminary data.</text>
</comment>
<keyword evidence="3" id="KW-1185">Reference proteome</keyword>
<proteinExistence type="predicted"/>
<feature type="signal peptide" evidence="1">
    <location>
        <begin position="1"/>
        <end position="30"/>
    </location>
</feature>
<evidence type="ECO:0000256" key="1">
    <source>
        <dbReference type="SAM" id="SignalP"/>
    </source>
</evidence>
<evidence type="ECO:0000313" key="3">
    <source>
        <dbReference type="Proteomes" id="UP001303046"/>
    </source>
</evidence>
<dbReference type="PROSITE" id="PS51257">
    <property type="entry name" value="PROKAR_LIPOPROTEIN"/>
    <property type="match status" value="1"/>
</dbReference>
<accession>A0ABR1CB92</accession>
<sequence length="139" mass="15389">MTTRSKTNAIPNVTVSCVTLLVTLIGFASSEMAVVNSRCPTTSSVAKKIMYADQCMEKGIALARTQGDSKERKQCWFPIQCPLGHTRVTIPLPPNSGYFGSKCPRPKWTTTCFFYDGRYKESSQATSVHFNNRHHAPAP</sequence>
<protein>
    <recommendedName>
        <fullName evidence="4">Thyroglobulin type-1 repeat-containing domain protein</fullName>
    </recommendedName>
</protein>
<reference evidence="2 3" key="1">
    <citation type="submission" date="2023-08" db="EMBL/GenBank/DDBJ databases">
        <title>A Necator americanus chromosomal reference genome.</title>
        <authorList>
            <person name="Ilik V."/>
            <person name="Petrzelkova K.J."/>
            <person name="Pardy F."/>
            <person name="Fuh T."/>
            <person name="Niatou-Singa F.S."/>
            <person name="Gouil Q."/>
            <person name="Baker L."/>
            <person name="Ritchie M.E."/>
            <person name="Jex A.R."/>
            <person name="Gazzola D."/>
            <person name="Li H."/>
            <person name="Toshio Fujiwara R."/>
            <person name="Zhan B."/>
            <person name="Aroian R.V."/>
            <person name="Pafco B."/>
            <person name="Schwarz E.M."/>
        </authorList>
    </citation>
    <scope>NUCLEOTIDE SEQUENCE [LARGE SCALE GENOMIC DNA]</scope>
    <source>
        <strain evidence="2 3">Aroian</strain>
        <tissue evidence="2">Whole animal</tissue>
    </source>
</reference>
<keyword evidence="1" id="KW-0732">Signal</keyword>
<dbReference type="Proteomes" id="UP001303046">
    <property type="component" value="Unassembled WGS sequence"/>
</dbReference>
<evidence type="ECO:0008006" key="4">
    <source>
        <dbReference type="Google" id="ProtNLM"/>
    </source>
</evidence>
<organism evidence="2 3">
    <name type="scientific">Necator americanus</name>
    <name type="common">Human hookworm</name>
    <dbReference type="NCBI Taxonomy" id="51031"/>
    <lineage>
        <taxon>Eukaryota</taxon>
        <taxon>Metazoa</taxon>
        <taxon>Ecdysozoa</taxon>
        <taxon>Nematoda</taxon>
        <taxon>Chromadorea</taxon>
        <taxon>Rhabditida</taxon>
        <taxon>Rhabditina</taxon>
        <taxon>Rhabditomorpha</taxon>
        <taxon>Strongyloidea</taxon>
        <taxon>Ancylostomatidae</taxon>
        <taxon>Bunostominae</taxon>
        <taxon>Necator</taxon>
    </lineage>
</organism>
<evidence type="ECO:0000313" key="2">
    <source>
        <dbReference type="EMBL" id="KAK6735754.1"/>
    </source>
</evidence>
<name>A0ABR1CB92_NECAM</name>
<dbReference type="EMBL" id="JAVFWL010000002">
    <property type="protein sequence ID" value="KAK6735754.1"/>
    <property type="molecule type" value="Genomic_DNA"/>
</dbReference>
<gene>
    <name evidence="2" type="primary">Necator_chrII.g6577</name>
    <name evidence="2" type="ORF">RB195_018784</name>
</gene>
<feature type="chain" id="PRO_5045476366" description="Thyroglobulin type-1 repeat-containing domain protein" evidence="1">
    <location>
        <begin position="31"/>
        <end position="139"/>
    </location>
</feature>